<gene>
    <name evidence="3" type="ORF">Pyrde_1366</name>
</gene>
<dbReference type="InterPro" id="IPR019267">
    <property type="entry name" value="CRISPR-assoc_Cas6_C"/>
</dbReference>
<evidence type="ECO:0000259" key="1">
    <source>
        <dbReference type="Pfam" id="PF10040"/>
    </source>
</evidence>
<dbReference type="Pfam" id="PF10040">
    <property type="entry name" value="CRISPR_Cas6"/>
    <property type="match status" value="1"/>
</dbReference>
<reference evidence="3 4" key="1">
    <citation type="submission" date="2015-10" db="EMBL/GenBank/DDBJ databases">
        <title>Complete genome sequence of hyperthermophilic archaeon Pyrodictium delaneyi Su06.</title>
        <authorList>
            <person name="Jung J.-H."/>
            <person name="Lin J."/>
            <person name="Holden J.F."/>
            <person name="Park C.-S."/>
        </authorList>
    </citation>
    <scope>NUCLEOTIDE SEQUENCE [LARGE SCALE GENOMIC DNA]</scope>
    <source>
        <strain evidence="3 4">Su06</strain>
    </source>
</reference>
<dbReference type="InterPro" id="IPR041165">
    <property type="entry name" value="Cas6_N_arch"/>
</dbReference>
<name>A0A0P0N4V9_9CREN</name>
<dbReference type="EMBL" id="CP013011">
    <property type="protein sequence ID" value="ALL01412.1"/>
    <property type="molecule type" value="Genomic_DNA"/>
</dbReference>
<sequence length="333" mass="36764">MFICAQYSSVYPSWVPPAEVLGVLSDEALYIGELRLRVTPLRDTVLPPVSSKLVKSLLLASPVPGWMRELVEARRGYKPLFVSMLYRGRRALYSATTQAGRPLVARAGQPLEARVAFVAHDASAAWELAAVLGGRRETPYGPVETVVEEARIQTPEQLRLPSPADGPTGVLRVEARTPVVLTSKVLVATEPPPGARIPRLHRLLPSPGLVAAYAFRLWNRALGPRYAVYWRDAWNHDAAMVARAAEVYMAEIDYQLHPETVVIGRGASGRLRLARGWRGWITYRVAGPRLARLLDRLLALTNTLGLGRSRGIGLGDTHAQWIQPKNNKTKPNQ</sequence>
<dbReference type="Pfam" id="PF17952">
    <property type="entry name" value="Cas6_N"/>
    <property type="match status" value="1"/>
</dbReference>
<protein>
    <recommendedName>
        <fullName evidence="5">CRISPR-associated protein Cas6 C-terminal domain-containing protein</fullName>
    </recommendedName>
</protein>
<evidence type="ECO:0000259" key="2">
    <source>
        <dbReference type="Pfam" id="PF17952"/>
    </source>
</evidence>
<feature type="domain" description="CRISPR-associated protein Cas6 C-terminal" evidence="1">
    <location>
        <begin position="199"/>
        <end position="316"/>
    </location>
</feature>
<evidence type="ECO:0000313" key="4">
    <source>
        <dbReference type="Proteomes" id="UP000058613"/>
    </source>
</evidence>
<evidence type="ECO:0000313" key="3">
    <source>
        <dbReference type="EMBL" id="ALL01412.1"/>
    </source>
</evidence>
<accession>A0A0P0N4V9</accession>
<feature type="domain" description="Cas6 N-terminal" evidence="2">
    <location>
        <begin position="34"/>
        <end position="141"/>
    </location>
</feature>
<dbReference type="KEGG" id="pdl:Pyrde_1366"/>
<evidence type="ECO:0008006" key="5">
    <source>
        <dbReference type="Google" id="ProtNLM"/>
    </source>
</evidence>
<dbReference type="AlphaFoldDB" id="A0A0P0N4V9"/>
<dbReference type="Gene3D" id="3.30.70.1900">
    <property type="match status" value="1"/>
</dbReference>
<dbReference type="Gene3D" id="2.40.30.310">
    <property type="match status" value="1"/>
</dbReference>
<dbReference type="Proteomes" id="UP000058613">
    <property type="component" value="Chromosome"/>
</dbReference>
<organism evidence="3 4">
    <name type="scientific">Pyrodictium delaneyi</name>
    <dbReference type="NCBI Taxonomy" id="1273541"/>
    <lineage>
        <taxon>Archaea</taxon>
        <taxon>Thermoproteota</taxon>
        <taxon>Thermoprotei</taxon>
        <taxon>Desulfurococcales</taxon>
        <taxon>Pyrodictiaceae</taxon>
        <taxon>Pyrodictium</taxon>
    </lineage>
</organism>
<proteinExistence type="predicted"/>